<accession>A0A2P2NDN9</accession>
<dbReference type="EMBL" id="GGEC01060101">
    <property type="protein sequence ID" value="MBX40585.1"/>
    <property type="molecule type" value="Transcribed_RNA"/>
</dbReference>
<reference evidence="1" key="1">
    <citation type="submission" date="2018-02" db="EMBL/GenBank/DDBJ databases">
        <title>Rhizophora mucronata_Transcriptome.</title>
        <authorList>
            <person name="Meera S.P."/>
            <person name="Sreeshan A."/>
            <person name="Augustine A."/>
        </authorList>
    </citation>
    <scope>NUCLEOTIDE SEQUENCE</scope>
    <source>
        <tissue evidence="1">Leaf</tissue>
    </source>
</reference>
<sequence>MQAFYRVSSKKCHFL</sequence>
<proteinExistence type="predicted"/>
<protein>
    <submittedName>
        <fullName evidence="1">Uncharacterized protein</fullName>
    </submittedName>
</protein>
<name>A0A2P2NDN9_RHIMU</name>
<organism evidence="1">
    <name type="scientific">Rhizophora mucronata</name>
    <name type="common">Asiatic mangrove</name>
    <dbReference type="NCBI Taxonomy" id="61149"/>
    <lineage>
        <taxon>Eukaryota</taxon>
        <taxon>Viridiplantae</taxon>
        <taxon>Streptophyta</taxon>
        <taxon>Embryophyta</taxon>
        <taxon>Tracheophyta</taxon>
        <taxon>Spermatophyta</taxon>
        <taxon>Magnoliopsida</taxon>
        <taxon>eudicotyledons</taxon>
        <taxon>Gunneridae</taxon>
        <taxon>Pentapetalae</taxon>
        <taxon>rosids</taxon>
        <taxon>fabids</taxon>
        <taxon>Malpighiales</taxon>
        <taxon>Rhizophoraceae</taxon>
        <taxon>Rhizophora</taxon>
    </lineage>
</organism>
<evidence type="ECO:0000313" key="1">
    <source>
        <dbReference type="EMBL" id="MBX40585.1"/>
    </source>
</evidence>